<feature type="transmembrane region" description="Helical" evidence="2">
    <location>
        <begin position="28"/>
        <end position="50"/>
    </location>
</feature>
<evidence type="ECO:0000313" key="3">
    <source>
        <dbReference type="EMBL" id="MCT7965410.1"/>
    </source>
</evidence>
<feature type="compositionally biased region" description="Polar residues" evidence="1">
    <location>
        <begin position="509"/>
        <end position="519"/>
    </location>
</feature>
<sequence>MSQFLSPVQGPLVFGVIEQFNSVLLPPYLLGFVLSLIVLTFFTIFLRWGVYQHLIYLASRVRGLIYDPNPTKKPRIVEEIEIRCKESSPALDHINTGALIDQVYSRHLLKNEQIDYFCRFLPNLLLSLGLLGTFLGITMNLAELSQTINDFGVGSIDALVQQVQRPLQGMGVAFISSLTAVACSALLTVVNLLRNTSIAKYQLISALEDYIDNIYGPALNRRSPLDKAVDRLETLFGTFVSQFSVSVKEAVSSSLGESVEQITEGNRQANHLATQVYNRLMESSSSMMSGATMFRESAQIFEKSQFANKLASSTDNLANTQRDLARSASVLNQSTQALQLAIASLQTTSQETIHLSEEIAGLSKNSGQVLNLTQNNQTALSEVVGEMQQSAQIFHSVIKTLDTLQKRLATRTDRFVDVHTELYKLVESLKLFTEEMREGIQTLGDRLVATLGDRNNINPATDPVATRISKLGNDLNAVQSQLTQVVKHLESEEQPSGMAPTRLSPPPANHSNDPFNPQLVNWEEEENPDK</sequence>
<keyword evidence="4" id="KW-1185">Reference proteome</keyword>
<feature type="region of interest" description="Disordered" evidence="1">
    <location>
        <begin position="489"/>
        <end position="530"/>
    </location>
</feature>
<gene>
    <name evidence="3" type="ORF">NG799_03575</name>
</gene>
<feature type="transmembrane region" description="Helical" evidence="2">
    <location>
        <begin position="116"/>
        <end position="137"/>
    </location>
</feature>
<dbReference type="EMBL" id="JAMXFF010000003">
    <property type="protein sequence ID" value="MCT7965410.1"/>
    <property type="molecule type" value="Genomic_DNA"/>
</dbReference>
<keyword evidence="2" id="KW-0472">Membrane</keyword>
<keyword evidence="2" id="KW-1133">Transmembrane helix</keyword>
<reference evidence="3 4" key="1">
    <citation type="journal article" date="2022" name="Front. Microbiol.">
        <title>High genomic differentiation and limited gene flow indicate recent cryptic speciation within the genus Laspinema (cyanobacteria).</title>
        <authorList>
            <person name="Stanojkovic A."/>
            <person name="Skoupy S."/>
            <person name="Skaloud P."/>
            <person name="Dvorak P."/>
        </authorList>
    </citation>
    <scope>NUCLEOTIDE SEQUENCE [LARGE SCALE GENOMIC DNA]</scope>
    <source>
        <strain evidence="3 4">D2a</strain>
    </source>
</reference>
<feature type="transmembrane region" description="Helical" evidence="2">
    <location>
        <begin position="172"/>
        <end position="193"/>
    </location>
</feature>
<dbReference type="RefSeq" id="WP_368005104.1">
    <property type="nucleotide sequence ID" value="NZ_JAMXFF010000003.1"/>
</dbReference>
<evidence type="ECO:0008006" key="5">
    <source>
        <dbReference type="Google" id="ProtNLM"/>
    </source>
</evidence>
<evidence type="ECO:0000313" key="4">
    <source>
        <dbReference type="Proteomes" id="UP001525890"/>
    </source>
</evidence>
<proteinExistence type="predicted"/>
<evidence type="ECO:0000256" key="1">
    <source>
        <dbReference type="SAM" id="MobiDB-lite"/>
    </source>
</evidence>
<name>A0ABT2MKY8_9CYAN</name>
<accession>A0ABT2MKY8</accession>
<protein>
    <recommendedName>
        <fullName evidence="5">MotA/TolQ/ExbB proton channel domain-containing protein</fullName>
    </recommendedName>
</protein>
<dbReference type="Proteomes" id="UP001525890">
    <property type="component" value="Unassembled WGS sequence"/>
</dbReference>
<evidence type="ECO:0000256" key="2">
    <source>
        <dbReference type="SAM" id="Phobius"/>
    </source>
</evidence>
<organism evidence="3 4">
    <name type="scientific">Laspinema palackyanum D2a</name>
    <dbReference type="NCBI Taxonomy" id="2953684"/>
    <lineage>
        <taxon>Bacteria</taxon>
        <taxon>Bacillati</taxon>
        <taxon>Cyanobacteriota</taxon>
        <taxon>Cyanophyceae</taxon>
        <taxon>Oscillatoriophycideae</taxon>
        <taxon>Oscillatoriales</taxon>
        <taxon>Laspinemataceae</taxon>
        <taxon>Laspinema</taxon>
        <taxon>Laspinema palackyanum</taxon>
    </lineage>
</organism>
<comment type="caution">
    <text evidence="3">The sequence shown here is derived from an EMBL/GenBank/DDBJ whole genome shotgun (WGS) entry which is preliminary data.</text>
</comment>
<keyword evidence="2" id="KW-0812">Transmembrane</keyword>